<reference evidence="1 2" key="1">
    <citation type="journal article" date="2015" name="Nature">
        <title>rRNA introns, odd ribosomes, and small enigmatic genomes across a large radiation of phyla.</title>
        <authorList>
            <person name="Brown C.T."/>
            <person name="Hug L.A."/>
            <person name="Thomas B.C."/>
            <person name="Sharon I."/>
            <person name="Castelle C.J."/>
            <person name="Singh A."/>
            <person name="Wilkins M.J."/>
            <person name="Williams K.H."/>
            <person name="Banfield J.F."/>
        </authorList>
    </citation>
    <scope>NUCLEOTIDE SEQUENCE [LARGE SCALE GENOMIC DNA]</scope>
</reference>
<dbReference type="Proteomes" id="UP000033995">
    <property type="component" value="Unassembled WGS sequence"/>
</dbReference>
<evidence type="ECO:0000313" key="2">
    <source>
        <dbReference type="Proteomes" id="UP000033995"/>
    </source>
</evidence>
<name>A0A0F9ZQ98_9BACT</name>
<dbReference type="EMBL" id="LBOZ01000010">
    <property type="protein sequence ID" value="KKP46493.1"/>
    <property type="molecule type" value="Genomic_DNA"/>
</dbReference>
<evidence type="ECO:0000313" key="1">
    <source>
        <dbReference type="EMBL" id="KKP46493.1"/>
    </source>
</evidence>
<dbReference type="AlphaFoldDB" id="A0A0F9ZQ98"/>
<proteinExistence type="predicted"/>
<comment type="caution">
    <text evidence="1">The sequence shown here is derived from an EMBL/GenBank/DDBJ whole genome shotgun (WGS) entry which is preliminary data.</text>
</comment>
<organism evidence="1 2">
    <name type="scientific">Candidatus Woesebacteria bacterium GW2011_GWA2_33_28</name>
    <dbReference type="NCBI Taxonomy" id="1618561"/>
    <lineage>
        <taxon>Bacteria</taxon>
        <taxon>Candidatus Woeseibacteriota</taxon>
    </lineage>
</organism>
<gene>
    <name evidence="1" type="ORF">UR38_C0010G0004</name>
</gene>
<accession>A0A0F9ZQ98</accession>
<protein>
    <submittedName>
        <fullName evidence="1">Uncharacterized protein</fullName>
    </submittedName>
</protein>
<sequence length="127" mass="14835">MSKSAKIKAKIYYDDWRKEKTYSPALKKNINITLKGWRHITGDDQYKKRVFNDVYRRLKLLPSAKFIIKKSSTIQSVRVKNSIKYFALEAVVPVKINKSKTLRIVKVIIQEDKIGNLVFLSVMDKKS</sequence>